<feature type="region of interest" description="Disordered" evidence="6">
    <location>
        <begin position="985"/>
        <end position="1084"/>
    </location>
</feature>
<dbReference type="PROSITE" id="PS50157">
    <property type="entry name" value="ZINC_FINGER_C2H2_2"/>
    <property type="match status" value="4"/>
</dbReference>
<feature type="region of interest" description="Disordered" evidence="6">
    <location>
        <begin position="764"/>
        <end position="785"/>
    </location>
</feature>
<sequence>MAHGLMLRMKDMLENKNERPPDVKNPHYPTSKAINSFLDEVNIIQSWLNATRYPENSRIEYFTLLRQTLMFIFSRNWDNSSKKEDLLRAYADYCKKFSTITPNCVKVHNAVMNIAEKPWKNPFFAWETLFNETTAVEDVSVACYFAAEPEEILLARVHSLVIQGHVHAGFVLSKMSFMYRCRVKGQLSGHQGTGSSAGGNAVGHASIDWYAFLLQKTKTLPEIISEVQKWKCHEGIEILYRLQRDPKNIKFCCTIITVLLIEHLKGSKDNCCTKKLFVLYCKIHKEMNPSLTEFTESARKIFANYAPSSSHLYLFVDVVWSQYGIKCLDLYIELYVRGLTADLNHLEASESSSVPHLETHLAAMFEKLSTLFSGFLDIAARECMFSAFSLRPTKERLYILQSLTQNLLSGDNNKMEKSASSSGYETVRYCDCRLKCTGPCRMKMKNFALNPLLNLGVKSVSYHLIKDLVCVLENARSIKFQYNMFDWQSNITELGDYLKVSGQSETELKDDSSVVGSNQEISNFVSENMSTSLTTLSEAKCYFKRKGVSEPCALDVAANVEVESNESLNKRIKVLGENTTNQNSEASQQYPSKLATENASEFMNKSQQTHRNSVFSEVKRESPISHTVYPYSLTDRGKQENFSTPQRMSSKSSMNRLKSSVESQNNLITTYTNTSQPVVSPPSVSYSRQSVVISSANNVVANKSVLPDPGVRSAMPYSVQSPTDSQMYSQVRESTYQNIKDSSIVEDALNLSCNSEFQRFGGTGNFSSQSSTSSSSQSTNSPNSTHLMLVSSKRQECHDRNSVIHHTMQHIRENSIPISREIVVSLDAKPPKRFKQNSDSSSCHNVANKPEHPTFENPVRHSFSHNNFTSSHRNSTSLPKADIFNAPSKFIAVKSNKKLQVAKITNTNDASSIRKVYKPYAQSVSSVSKPQTDLQSNTINTTYDSMYDSQTMKHQTLAYQDSSWQRPSTQSNYQNNYVISSSSQNYHLSNTNTSSNYQQHGTSSLPPSVNQPARPNRSLQRAAPQQKNVIHTPPSQGENVRKSMSHPSHLASHKQQPTYIHSSNSALNNTSSPSVPPSPVPSIATANLRDYSRNSMPILKSHLSPSSTTTSASANRTYIHPSLNSAEGYGTSPRGDLNSFYTQQSSTLPHSQASATGMNSYNATSLTQSFSRPANQAETLEQPYALPHSQALSPGINYSATSASQSFSRHLNQAKSTYNHDMYNNPIRSTDERSVVFNAGNADSPLNYSPSSVGSSQKVCCSPHEVKPCQSCSPSEKSREQQYDFSTARNPYPETGITFENSVECPVTAEESGDPEILCHFCAFAFSASLMDEHLKEFHQKELTSRKNRQTKKNMKGDIYLTDSNTSSTKPEKHREDFDERIDIETSKVTPPMQMGKNTLLHNSSLQSLPDNSFAPVEVIFCNLCNIKLLSGAEFESHMTSCHSKLDDNEIYQSAGSNNVCAQPTQNLTFSSLMSEDLDAAVYSSLGSNNQQSKDAVSQTTNKSLKVKRQLKCPTKPCEYCGKILTDKYMKTHFQKIHKEIYKTLYSGSNQENNSLEMKNTNSDIQSVSTLLQEDIACLSPSDALNVGERFGIVALEHVSPSDSSIKTENTNVNPLSKSKSKFKSINKSLQLTLKENASLKSNESKDAMESAQSKNYRCRVCFRIYTTKLFLTRHLLNFHKISTNTSNESSTVGQEPSLINQFNSTFSDIEQNGKSIVQNNYEISANEISGLHASNNSKKISNGSRHVDQVETASFEQVSFNNSTCATHSINELSESNMTNPNLNPGGNPTKVANVKKPRPKIFKCSMCPKAFSYSKLLENHKAKLHPNSLFVEHNKSEPQNCESTFLISNQQMDKTGISQNMDQLLVEQTLQHHESATHKNESYFNMPITTENTLNNNYSSSNLSDKVSLSKSDSFFHSSVCSSDDFIYEKNFCDNAEQKDSGSYSKQNSIETFNVNPSSSSIHFPSSYSTYSKNVEQGTDEQNDMNHAQMNFNENENVPCKSTLFTEMLRDSEDTSLPYQTSSCNSTMLSLPHAVYQQSTINLEASSVSTESNECPVCFKKMSTQDQLRHHIEKLHPSSALESTVQEDDKQIDSKFNSMFTELQQAYSVINSTESCENEPVEVEENNFELSYQKKDTQELSFTPGMTSSPLKKEEKQEQILTAFCNNFGNSTGPSSQKSLQQNEREESERNFSSPTIHKTEPLEVQRNMESAVREVSSSAPLAGQDTNNLDPIVLTDNSSALKHAWMFSDLLEEFEAQTGPTSEQNKAENENCEALSLKNNVNIQVNFQATTITGSSLMDNYLTPKPEILSELDTLNESSKLNAEINNDFNLASGDAFLYKGSHSVSMNDIFSDKFLGTPSDFTPKQVISPSEQGEASDHLFSSNIKYASCELDNQNNCEVEAEKMGQLFESEEIAKQISFLLNSGNESPNRDLMNITAAVSPRKDNFLPNAEESSFLNHSADQGMILTGSENPPTEFSITKPPTAAPKKTNFQPKKKHKCEICSKEYGETRYLTRHMKSVHSGIPKFSKTTVQKSSKINIATLDIKKDPGILSPSARSELVTLQPNSNNNVICTATVKTSNMMPVISISGKTLTCKLIPDPSMNTLPKRKSCRRNPCICPECPRMLCSSDSLRRHMRNLHPGCPLPTFGKVLRPSTSIPAPVMQNLTESGNLIEKQKLNTFNNSASQPIDKATVKPSVSFQTFPVSSTNLFGDDIDIAKNISLNEPKDSFNKKASIGTVCKDFKTSTVSDYVERTISTIANEIRLESLNKCARNIVKDQKSGSINSKSINEIANTNAFPLPSNDNKHRLQLSINNNNLRTFQSNSQILLIKCPSDVRFSERPNETVRTLSDFTNNKVKSEALVTLHDNEYQPNQNSVEHQTKIDPELMSSEKNVQNGSVNSIKTNFSSRVQVIGLGTTGQTLSQKKKPKKFPAPKVPAKVKRFPKSKIKVSSDFLKNSEKCNFCHKVFRSIATLSYHLKVIHKSKFTAASDTKCVDKSSPNLSQDTSIQPASVCCSNSQTSDTKNSNGSFSASSPTPEVGNDQKADIELANMKIELDNEAQTKSQFHEEDDSIAKRRSRRNDECEIVFEKPGTSSFLSTKCLPKKLNCISRKKYRNYKYSGLIKSKIKLSPNQKGPEEVNIASPVKNSSIPKCVIKVSNDGKYKIDKSLNYIKTGKAKFQFSKRRFCNGIVKVKQRCAHVHKRKLFTGLPINIRGRRPLKSINLSSIANSKIKKNRISIKNAAKQCSKIAKKSVPRQIKSYKKNCRNLKNSSTETFRDSKEIKSMDPEEKKRIANEKRIKAVQEWKRNRSQRSNIKAVHHTFDAPVKVNDSNKLKLFNSDDEEDTNELNFEIRPQFEGQSGQHLLEKSSQFSNRFKLDERFKIDDENPVEIEEENDEKTKNFKILESILGYGVSEKFPKGKCGLRKRQILRFDPEDENASTLIKESEHLEEKPKKKIREKKEKLEDKEIPKEHIPSSTERYIEVSKNLKEILKSASSSSFSLTSKFSSNVNDVASKKVDDNFASPFTAVKEYSKIESRNKINERRYTAPQKTINTFETQKKFTFFISENDERLKEGVNFFKRQKPLEETCADWEKNKQDVLDLLRKRRKISQRGYVTRPNASKKHKMFSKNKKV</sequence>
<evidence type="ECO:0000313" key="9">
    <source>
        <dbReference type="Proteomes" id="UP000827092"/>
    </source>
</evidence>
<protein>
    <recommendedName>
        <fullName evidence="7">C2H2-type domain-containing protein</fullName>
    </recommendedName>
</protein>
<feature type="compositionally biased region" description="Polar residues" evidence="6">
    <location>
        <begin position="1139"/>
        <end position="1158"/>
    </location>
</feature>
<feature type="domain" description="C2H2-type" evidence="7">
    <location>
        <begin position="2962"/>
        <end position="2990"/>
    </location>
</feature>
<reference evidence="8 9" key="1">
    <citation type="journal article" date="2022" name="Nat. Ecol. Evol.">
        <title>A masculinizing supergene underlies an exaggerated male reproductive morph in a spider.</title>
        <authorList>
            <person name="Hendrickx F."/>
            <person name="De Corte Z."/>
            <person name="Sonet G."/>
            <person name="Van Belleghem S.M."/>
            <person name="Kostlbacher S."/>
            <person name="Vangestel C."/>
        </authorList>
    </citation>
    <scope>NUCLEOTIDE SEQUENCE [LARGE SCALE GENOMIC DNA]</scope>
    <source>
        <strain evidence="8">W744_W776</strain>
    </source>
</reference>
<keyword evidence="4" id="KW-0862">Zinc</keyword>
<dbReference type="PANTHER" id="PTHR24409">
    <property type="entry name" value="ZINC FINGER PROTEIN 142"/>
    <property type="match status" value="1"/>
</dbReference>
<feature type="domain" description="C2H2-type" evidence="7">
    <location>
        <begin position="2620"/>
        <end position="2645"/>
    </location>
</feature>
<name>A0AAV6UQJ8_9ARAC</name>
<dbReference type="InterPro" id="IPR057986">
    <property type="entry name" value="TPR_Rlf/292/654"/>
</dbReference>
<feature type="compositionally biased region" description="Polar residues" evidence="6">
    <location>
        <begin position="3022"/>
        <end position="3039"/>
    </location>
</feature>
<feature type="compositionally biased region" description="Polar residues" evidence="6">
    <location>
        <begin position="2168"/>
        <end position="2180"/>
    </location>
</feature>
<feature type="region of interest" description="Disordered" evidence="6">
    <location>
        <begin position="2168"/>
        <end position="2203"/>
    </location>
</feature>
<dbReference type="GO" id="GO:0008270">
    <property type="term" value="F:zinc ion binding"/>
    <property type="evidence" value="ECO:0007669"/>
    <property type="project" value="UniProtKB-KW"/>
</dbReference>
<dbReference type="EMBL" id="JAFNEN010000297">
    <property type="protein sequence ID" value="KAG8186582.1"/>
    <property type="molecule type" value="Genomic_DNA"/>
</dbReference>
<feature type="domain" description="C2H2-type" evidence="7">
    <location>
        <begin position="1804"/>
        <end position="1827"/>
    </location>
</feature>
<evidence type="ECO:0000256" key="4">
    <source>
        <dbReference type="ARBA" id="ARBA00022833"/>
    </source>
</evidence>
<dbReference type="InterPro" id="IPR036236">
    <property type="entry name" value="Znf_C2H2_sf"/>
</dbReference>
<feature type="compositionally biased region" description="Low complexity" evidence="6">
    <location>
        <begin position="767"/>
        <end position="785"/>
    </location>
</feature>
<evidence type="ECO:0000256" key="2">
    <source>
        <dbReference type="ARBA" id="ARBA00022737"/>
    </source>
</evidence>
<feature type="region of interest" description="Disordered" evidence="6">
    <location>
        <begin position="831"/>
        <end position="859"/>
    </location>
</feature>
<gene>
    <name evidence="8" type="ORF">JTE90_020874</name>
</gene>
<dbReference type="Pfam" id="PF00096">
    <property type="entry name" value="zf-C2H2"/>
    <property type="match status" value="2"/>
</dbReference>
<feature type="compositionally biased region" description="Polar residues" evidence="6">
    <location>
        <begin position="1053"/>
        <end position="1070"/>
    </location>
</feature>
<evidence type="ECO:0000256" key="1">
    <source>
        <dbReference type="ARBA" id="ARBA00022723"/>
    </source>
</evidence>
<dbReference type="Pfam" id="PF25580">
    <property type="entry name" value="TPR_Rlf"/>
    <property type="match status" value="1"/>
</dbReference>
<dbReference type="SUPFAM" id="SSF57667">
    <property type="entry name" value="beta-beta-alpha zinc fingers"/>
    <property type="match status" value="2"/>
</dbReference>
<feature type="region of interest" description="Disordered" evidence="6">
    <location>
        <begin position="3061"/>
        <end position="3080"/>
    </location>
</feature>
<evidence type="ECO:0000256" key="5">
    <source>
        <dbReference type="PROSITE-ProRule" id="PRU00042"/>
    </source>
</evidence>
<evidence type="ECO:0000256" key="6">
    <source>
        <dbReference type="SAM" id="MobiDB-lite"/>
    </source>
</evidence>
<dbReference type="PROSITE" id="PS00028">
    <property type="entry name" value="ZINC_FINGER_C2H2_1"/>
    <property type="match status" value="6"/>
</dbReference>
<evidence type="ECO:0000313" key="8">
    <source>
        <dbReference type="EMBL" id="KAG8186582.1"/>
    </source>
</evidence>
<keyword evidence="2" id="KW-0677">Repeat</keyword>
<dbReference type="Gene3D" id="3.30.160.60">
    <property type="entry name" value="Classic Zinc Finger"/>
    <property type="match status" value="2"/>
</dbReference>
<proteinExistence type="predicted"/>
<accession>A0AAV6UQJ8</accession>
<feature type="region of interest" description="Disordered" evidence="6">
    <location>
        <begin position="636"/>
        <end position="657"/>
    </location>
</feature>
<feature type="compositionally biased region" description="Low complexity" evidence="6">
    <location>
        <begin position="647"/>
        <end position="657"/>
    </location>
</feature>
<dbReference type="GO" id="GO:0000977">
    <property type="term" value="F:RNA polymerase II transcription regulatory region sequence-specific DNA binding"/>
    <property type="evidence" value="ECO:0007669"/>
    <property type="project" value="TreeGrafter"/>
</dbReference>
<evidence type="ECO:0000259" key="7">
    <source>
        <dbReference type="PROSITE" id="PS50157"/>
    </source>
</evidence>
<keyword evidence="1" id="KW-0479">Metal-binding</keyword>
<dbReference type="InterPro" id="IPR013087">
    <property type="entry name" value="Znf_C2H2_type"/>
</dbReference>
<dbReference type="GO" id="GO:0000981">
    <property type="term" value="F:DNA-binding transcription factor activity, RNA polymerase II-specific"/>
    <property type="evidence" value="ECO:0007669"/>
    <property type="project" value="TreeGrafter"/>
</dbReference>
<dbReference type="Proteomes" id="UP000827092">
    <property type="component" value="Unassembled WGS sequence"/>
</dbReference>
<keyword evidence="9" id="KW-1185">Reference proteome</keyword>
<feature type="region of interest" description="Disordered" evidence="6">
    <location>
        <begin position="3022"/>
        <end position="3044"/>
    </location>
</feature>
<evidence type="ECO:0000256" key="3">
    <source>
        <dbReference type="ARBA" id="ARBA00022771"/>
    </source>
</evidence>
<feature type="region of interest" description="Disordered" evidence="6">
    <location>
        <begin position="1122"/>
        <end position="1158"/>
    </location>
</feature>
<keyword evidence="3 5" id="KW-0863">Zinc-finger</keyword>
<organism evidence="8 9">
    <name type="scientific">Oedothorax gibbosus</name>
    <dbReference type="NCBI Taxonomy" id="931172"/>
    <lineage>
        <taxon>Eukaryota</taxon>
        <taxon>Metazoa</taxon>
        <taxon>Ecdysozoa</taxon>
        <taxon>Arthropoda</taxon>
        <taxon>Chelicerata</taxon>
        <taxon>Arachnida</taxon>
        <taxon>Araneae</taxon>
        <taxon>Araneomorphae</taxon>
        <taxon>Entelegynae</taxon>
        <taxon>Araneoidea</taxon>
        <taxon>Linyphiidae</taxon>
        <taxon>Erigoninae</taxon>
        <taxon>Oedothorax</taxon>
    </lineage>
</organism>
<comment type="caution">
    <text evidence="8">The sequence shown here is derived from an EMBL/GenBank/DDBJ whole genome shotgun (WGS) entry which is preliminary data.</text>
</comment>
<feature type="compositionally biased region" description="Polar residues" evidence="6">
    <location>
        <begin position="985"/>
        <end position="1038"/>
    </location>
</feature>
<dbReference type="GO" id="GO:0005634">
    <property type="term" value="C:nucleus"/>
    <property type="evidence" value="ECO:0007669"/>
    <property type="project" value="TreeGrafter"/>
</dbReference>
<dbReference type="PANTHER" id="PTHR24409:SF295">
    <property type="entry name" value="AZ2-RELATED"/>
    <property type="match status" value="1"/>
</dbReference>
<feature type="domain" description="C2H2-type" evidence="7">
    <location>
        <begin position="2501"/>
        <end position="2529"/>
    </location>
</feature>
<dbReference type="SMART" id="SM00355">
    <property type="entry name" value="ZnF_C2H2"/>
    <property type="match status" value="9"/>
</dbReference>